<comment type="subcellular location">
    <subcellularLocation>
        <location evidence="1">Cytoplasm</location>
        <location evidence="1">Cytoskeleton</location>
        <location evidence="1">Cilium basal body</location>
    </subcellularLocation>
</comment>
<evidence type="ECO:0000256" key="5">
    <source>
        <dbReference type="ARBA" id="ARBA00023069"/>
    </source>
</evidence>
<dbReference type="PANTHER" id="PTHR13376:SF0">
    <property type="entry name" value="INTRAFLAGELLAR TRANSPORT PROTEIN 46 HOMOLOG"/>
    <property type="match status" value="1"/>
</dbReference>
<feature type="region of interest" description="Disordered" evidence="8">
    <location>
        <begin position="1"/>
        <end position="26"/>
    </location>
</feature>
<protein>
    <recommendedName>
        <fullName evidence="3">Intraflagellar transport protein 46 homolog</fullName>
    </recommendedName>
</protein>
<evidence type="ECO:0000256" key="2">
    <source>
        <dbReference type="ARBA" id="ARBA00007700"/>
    </source>
</evidence>
<feature type="compositionally biased region" description="Acidic residues" evidence="8">
    <location>
        <begin position="176"/>
        <end position="185"/>
    </location>
</feature>
<dbReference type="GO" id="GO:0042073">
    <property type="term" value="P:intraciliary transport"/>
    <property type="evidence" value="ECO:0007669"/>
    <property type="project" value="InterPro"/>
</dbReference>
<comment type="caution">
    <text evidence="9">The sequence shown here is derived from an EMBL/GenBank/DDBJ whole genome shotgun (WGS) entry which is preliminary data.</text>
</comment>
<dbReference type="GO" id="GO:0031514">
    <property type="term" value="C:motile cilium"/>
    <property type="evidence" value="ECO:0007669"/>
    <property type="project" value="TreeGrafter"/>
</dbReference>
<sequence length="412" mass="46622">MKSPPPLHLVVSNPVSEESSEDERSHIRALEEDQGIYQYEEVVVPPHSESDDDIPLPSGSNVGNGKPANMLTAAERPTSVRSVRFSGTQRGHSDEEKDTKTSLLPEEYEEALNLPSNIPYPPSSPPAYQSPPPVPKSEEHKVGSAAKGSLNELIMSKVTLPFQQMIRRTSRHEDNSDSDSQEFSDSDGNNVLDFTEEELQLLSFVSAYQPEEIRPRPLLKLFIMDYLPAIGDIDAMIKIPRPDEVEDNIGLIQLDEPAIQQSDPTILAMQLRRANRDVTVQDDTPVKQLERADKSSHEIDKWINNIKELHRTRPSQSTVQFRAPMPDIESLMQEFHSHFEQCLDGVKLPTADLDVDLEEYADLCLGLLDIPISKSRIQSLHCFFSLYREFKSSQHFKNLATEKRDNIDRMEL</sequence>
<evidence type="ECO:0000256" key="8">
    <source>
        <dbReference type="SAM" id="MobiDB-lite"/>
    </source>
</evidence>
<accession>A0AAN8FJA8</accession>
<keyword evidence="7" id="KW-0966">Cell projection</keyword>
<reference evidence="9 10" key="1">
    <citation type="submission" date="2019-10" db="EMBL/GenBank/DDBJ databases">
        <title>Assembly and Annotation for the nematode Trichostrongylus colubriformis.</title>
        <authorList>
            <person name="Martin J."/>
        </authorList>
    </citation>
    <scope>NUCLEOTIDE SEQUENCE [LARGE SCALE GENOMIC DNA]</scope>
    <source>
        <strain evidence="9">G859</strain>
        <tissue evidence="9">Whole worm</tissue>
    </source>
</reference>
<keyword evidence="6" id="KW-0206">Cytoskeleton</keyword>
<evidence type="ECO:0000313" key="9">
    <source>
        <dbReference type="EMBL" id="KAK5980006.1"/>
    </source>
</evidence>
<evidence type="ECO:0000256" key="6">
    <source>
        <dbReference type="ARBA" id="ARBA00023212"/>
    </source>
</evidence>
<feature type="compositionally biased region" description="Pro residues" evidence="8">
    <location>
        <begin position="118"/>
        <end position="135"/>
    </location>
</feature>
<evidence type="ECO:0000256" key="4">
    <source>
        <dbReference type="ARBA" id="ARBA00022490"/>
    </source>
</evidence>
<feature type="region of interest" description="Disordered" evidence="8">
    <location>
        <begin position="168"/>
        <end position="190"/>
    </location>
</feature>
<keyword evidence="4" id="KW-0963">Cytoplasm</keyword>
<dbReference type="GO" id="GO:0030992">
    <property type="term" value="C:intraciliary transport particle B"/>
    <property type="evidence" value="ECO:0007669"/>
    <property type="project" value="TreeGrafter"/>
</dbReference>
<comment type="similarity">
    <text evidence="2">Belongs to the IFT46 family.</text>
</comment>
<dbReference type="Proteomes" id="UP001331761">
    <property type="component" value="Unassembled WGS sequence"/>
</dbReference>
<evidence type="ECO:0000256" key="3">
    <source>
        <dbReference type="ARBA" id="ARBA00017206"/>
    </source>
</evidence>
<dbReference type="GO" id="GO:0060271">
    <property type="term" value="P:cilium assembly"/>
    <property type="evidence" value="ECO:0007669"/>
    <property type="project" value="TreeGrafter"/>
</dbReference>
<name>A0AAN8FJA8_TRICO</name>
<evidence type="ECO:0000256" key="1">
    <source>
        <dbReference type="ARBA" id="ARBA00004120"/>
    </source>
</evidence>
<dbReference type="PANTHER" id="PTHR13376">
    <property type="entry name" value="INTRAFLAGELLAR TRANSPORT PROTEIN 46 HOMOLOG"/>
    <property type="match status" value="1"/>
</dbReference>
<dbReference type="Pfam" id="PF12317">
    <property type="entry name" value="IFT46_B_C"/>
    <property type="match status" value="1"/>
</dbReference>
<keyword evidence="10" id="KW-1185">Reference proteome</keyword>
<proteinExistence type="inferred from homology"/>
<evidence type="ECO:0000313" key="10">
    <source>
        <dbReference type="Proteomes" id="UP001331761"/>
    </source>
</evidence>
<organism evidence="9 10">
    <name type="scientific">Trichostrongylus colubriformis</name>
    <name type="common">Black scour worm</name>
    <dbReference type="NCBI Taxonomy" id="6319"/>
    <lineage>
        <taxon>Eukaryota</taxon>
        <taxon>Metazoa</taxon>
        <taxon>Ecdysozoa</taxon>
        <taxon>Nematoda</taxon>
        <taxon>Chromadorea</taxon>
        <taxon>Rhabditida</taxon>
        <taxon>Rhabditina</taxon>
        <taxon>Rhabditomorpha</taxon>
        <taxon>Strongyloidea</taxon>
        <taxon>Trichostrongylidae</taxon>
        <taxon>Trichostrongylus</taxon>
    </lineage>
</organism>
<evidence type="ECO:0000256" key="7">
    <source>
        <dbReference type="ARBA" id="ARBA00023273"/>
    </source>
</evidence>
<keyword evidence="5" id="KW-0969">Cilium</keyword>
<dbReference type="EMBL" id="WIXE01007861">
    <property type="protein sequence ID" value="KAK5980006.1"/>
    <property type="molecule type" value="Genomic_DNA"/>
</dbReference>
<dbReference type="InterPro" id="IPR022088">
    <property type="entry name" value="Intraflagellar_transp_cmplxB"/>
</dbReference>
<feature type="region of interest" description="Disordered" evidence="8">
    <location>
        <begin position="42"/>
        <end position="145"/>
    </location>
</feature>
<feature type="compositionally biased region" description="Basic and acidic residues" evidence="8">
    <location>
        <begin position="91"/>
        <end position="100"/>
    </location>
</feature>
<gene>
    <name evidence="9" type="ORF">GCK32_000107</name>
</gene>
<dbReference type="AlphaFoldDB" id="A0AAN8FJA8"/>
<feature type="compositionally biased region" description="Polar residues" evidence="8">
    <location>
        <begin position="79"/>
        <end position="90"/>
    </location>
</feature>
<dbReference type="GO" id="GO:0005815">
    <property type="term" value="C:microtubule organizing center"/>
    <property type="evidence" value="ECO:0007669"/>
    <property type="project" value="TreeGrafter"/>
</dbReference>